<reference evidence="15 30" key="5">
    <citation type="journal article" date="2017" name="N. Engl. J. Med.">
        <title>Transmission of Extensively Drug-Resistant Tuberculosis in South Africa.</title>
        <authorList>
            <person name="Shah N.S."/>
            <person name="Auld S.C."/>
            <person name="Brust J.C."/>
            <person name="Mathema B."/>
            <person name="Ismail N."/>
            <person name="Moodley P."/>
            <person name="Mlisana K."/>
            <person name="Allana S."/>
            <person name="Campbell A."/>
            <person name="Mthiyane T."/>
            <person name="Morris N."/>
            <person name="Mpangase P."/>
            <person name="van der Meulen H."/>
            <person name="Omar S.V."/>
            <person name="Brown T.S."/>
            <person name="Narechania A."/>
            <person name="Shaskina E."/>
            <person name="Kapwata T."/>
            <person name="Kreiswirth B."/>
            <person name="Gandhi N.R."/>
        </authorList>
    </citation>
    <scope>NUCLEOTIDE SEQUENCE [LARGE SCALE GENOMIC DNA]</scope>
    <source>
        <strain evidence="15 30">32301_S10</strain>
    </source>
</reference>
<dbReference type="Proteomes" id="UP000048600">
    <property type="component" value="Unassembled WGS sequence"/>
</dbReference>
<evidence type="ECO:0000313" key="22">
    <source>
        <dbReference type="Proteomes" id="UP000046947"/>
    </source>
</evidence>
<evidence type="ECO:0000313" key="14">
    <source>
        <dbReference type="EMBL" id="OMH58180.1"/>
    </source>
</evidence>
<evidence type="ECO:0000313" key="23">
    <source>
        <dbReference type="Proteomes" id="UP000048289"/>
    </source>
</evidence>
<dbReference type="EMBL" id="JAGIZI010000001">
    <property type="protein sequence ID" value="MBP0681569.1"/>
    <property type="molecule type" value="Genomic_DNA"/>
</dbReference>
<evidence type="ECO:0000313" key="32">
    <source>
        <dbReference type="Proteomes" id="UP000671119"/>
    </source>
</evidence>
<evidence type="ECO:0000313" key="12">
    <source>
        <dbReference type="EMBL" id="COX10000.1"/>
    </source>
</evidence>
<name>A0A045HTK9_MYCTX</name>
<dbReference type="OMA" id="IYLEEYV"/>
<dbReference type="EMBL" id="CFOH01000092">
    <property type="protein sequence ID" value="CFE47754.1"/>
    <property type="molecule type" value="Genomic_DNA"/>
</dbReference>
<evidence type="ECO:0000313" key="21">
    <source>
        <dbReference type="Proteomes" id="UP000045842"/>
    </source>
</evidence>
<dbReference type="Proteomes" id="UP000256381">
    <property type="component" value="Unassembled WGS sequence"/>
</dbReference>
<reference evidence="12 27" key="3">
    <citation type="submission" date="2015-03" db="EMBL/GenBank/DDBJ databases">
        <authorList>
            <consortium name="Pathogen Informatics"/>
            <person name="Murphy D."/>
        </authorList>
    </citation>
    <scope>NUCLEOTIDE SEQUENCE</scope>
    <source>
        <strain evidence="6 27">0268S</strain>
        <strain evidence="12">N09902308</strain>
    </source>
</reference>
<evidence type="ECO:0000313" key="7">
    <source>
        <dbReference type="EMBL" id="CNU36070.1"/>
    </source>
</evidence>
<dbReference type="EMBL" id="COPH01000029">
    <property type="protein sequence ID" value="CLW77853.1"/>
    <property type="molecule type" value="Genomic_DNA"/>
</dbReference>
<dbReference type="EMBL" id="CQQC01000111">
    <property type="protein sequence ID" value="CNU36070.1"/>
    <property type="molecule type" value="Genomic_DNA"/>
</dbReference>
<dbReference type="EMBL" id="CSAE01000110">
    <property type="protein sequence ID" value="COV41652.1"/>
    <property type="molecule type" value="Genomic_DNA"/>
</dbReference>
<gene>
    <name evidence="14" type="ORF">A4S10_00328</name>
    <name evidence="16" type="ORF">DKC2_0335</name>
    <name evidence="15" type="ORF">DSJ38_14210</name>
    <name evidence="7" type="ORF">ERS007661_00540</name>
    <name evidence="10" type="ORF">ERS007679_02871</name>
    <name evidence="1" type="ORF">ERS007681_00926</name>
    <name evidence="2" type="ORF">ERS007688_00854</name>
    <name evidence="8" type="ORF">ERS007703_01347</name>
    <name evidence="11" type="ORF">ERS007720_03575</name>
    <name evidence="12" type="ORF">ERS007739_00676</name>
    <name evidence="9" type="ORF">ERS007741_01141</name>
    <name evidence="4" type="ORF">ERS027646_00790</name>
    <name evidence="5" type="ORF">ERS027659_03051</name>
    <name evidence="3" type="ORF">ERS027661_01042</name>
    <name evidence="6" type="ORF">ERS094118_03279</name>
    <name evidence="13" type="ORF">J8J21_00145</name>
</gene>
<reference evidence="8" key="2">
    <citation type="submission" date="2015-03" db="EMBL/GenBank/DDBJ databases">
        <authorList>
            <person name="Murphy D."/>
        </authorList>
    </citation>
    <scope>NUCLEOTIDE SEQUENCE [LARGE SCALE GENOMIC DNA]</scope>
    <source>
        <strain evidence="8">K00500041</strain>
    </source>
</reference>
<dbReference type="EMBL" id="CSBK01000210">
    <property type="protein sequence ID" value="COX10000.1"/>
    <property type="molecule type" value="Genomic_DNA"/>
</dbReference>
<evidence type="ECO:0000313" key="16">
    <source>
        <dbReference type="EMBL" id="VCU48533.1"/>
    </source>
</evidence>
<dbReference type="AlphaFoldDB" id="A0A045HTK9"/>
<dbReference type="Proteomes" id="UP000300237">
    <property type="component" value="Chromosome"/>
</dbReference>
<reference evidence="17 18" key="1">
    <citation type="submission" date="2015-03" db="EMBL/GenBank/DDBJ databases">
        <authorList>
            <consortium name="Pathogen Informatics"/>
        </authorList>
    </citation>
    <scope>NUCLEOTIDE SEQUENCE [LARGE SCALE GENOMIC DNA]</scope>
    <source>
        <strain evidence="4 25">Bir 172</strain>
        <strain evidence="5 28">Bir 185</strain>
        <strain evidence="3 26">Bir 187</strain>
        <strain evidence="7 19">D00501624</strain>
        <strain evidence="10 21">G09801536</strain>
        <strain evidence="1 23">G09901357</strain>
        <strain evidence="2 22">H09601792</strain>
        <strain evidence="17">K00500041</strain>
        <strain evidence="11 20">M09401471</strain>
        <strain evidence="18">N09902308</strain>
        <strain evidence="9 24">P00601463</strain>
    </source>
</reference>
<reference evidence="15" key="7">
    <citation type="submission" date="2018-07" db="EMBL/GenBank/DDBJ databases">
        <authorList>
            <person name="Shah S."/>
            <person name="Brown T."/>
            <person name="Auld S."/>
            <person name="Bratton K."/>
            <person name="Narechania A."/>
            <person name="Mathema B."/>
            <person name="Gandhi N."/>
        </authorList>
    </citation>
    <scope>NUCLEOTIDE SEQUENCE</scope>
    <source>
        <strain evidence="15">32301_S10</strain>
    </source>
</reference>
<sequence>MAVIVRKWFGLGRLPADLRCQVEAEGLIYLAEYVAVTRRFTGVIPGLRASHSIASYVGALAFTEQRVLGTLSMVPKLAGRVVDARWDGPQAGAATAEISPTGLQLDLDVADVDPKFSGQLALHFKATIGEDVLSRLPRRSLAFDVPAEYVNLAVGVTYSP</sequence>
<dbReference type="EMBL" id="CNFT01000822">
    <property type="protein sequence ID" value="CKS40129.1"/>
    <property type="molecule type" value="Genomic_DNA"/>
</dbReference>
<dbReference type="GeneID" id="45424274"/>
<evidence type="ECO:0000313" key="24">
    <source>
        <dbReference type="Proteomes" id="UP000048600"/>
    </source>
</evidence>
<evidence type="ECO:0000313" key="31">
    <source>
        <dbReference type="Proteomes" id="UP000300237"/>
    </source>
</evidence>
<evidence type="ECO:0000313" key="10">
    <source>
        <dbReference type="EMBL" id="COV99520.1"/>
    </source>
</evidence>
<accession>A0A045HTK9</accession>
<evidence type="ECO:0000313" key="6">
    <source>
        <dbReference type="EMBL" id="CLW77853.1"/>
    </source>
</evidence>
<evidence type="ECO:0000313" key="20">
    <source>
        <dbReference type="Proteomes" id="UP000044938"/>
    </source>
</evidence>
<dbReference type="RefSeq" id="WP_003401589.1">
    <property type="nucleotide sequence ID" value="NZ_AP017901.1"/>
</dbReference>
<dbReference type="EMBL" id="CHKL01000089">
    <property type="protein sequence ID" value="COV99184.1"/>
    <property type="molecule type" value="Genomic_DNA"/>
</dbReference>
<dbReference type="Proteomes" id="UP000044938">
    <property type="component" value="Unassembled WGS sequence"/>
</dbReference>
<dbReference type="EMBL" id="LR027516">
    <property type="protein sequence ID" value="VCU48533.1"/>
    <property type="molecule type" value="Genomic_DNA"/>
</dbReference>
<dbReference type="Proteomes" id="UP000671119">
    <property type="component" value="Unassembled WGS sequence"/>
</dbReference>
<evidence type="ECO:0000313" key="11">
    <source>
        <dbReference type="EMBL" id="COW92959.1"/>
    </source>
</evidence>
<dbReference type="Proteomes" id="UP000050139">
    <property type="component" value="Unassembled WGS sequence"/>
</dbReference>
<dbReference type="Proteomes" id="UP000048289">
    <property type="component" value="Unassembled WGS sequence"/>
</dbReference>
<evidence type="ECO:0000313" key="15">
    <source>
        <dbReference type="EMBL" id="REQ50598.1"/>
    </source>
</evidence>
<evidence type="ECO:0000313" key="9">
    <source>
        <dbReference type="EMBL" id="COV99184.1"/>
    </source>
</evidence>
<reference evidence="14 29" key="4">
    <citation type="submission" date="2016-04" db="EMBL/GenBank/DDBJ databases">
        <authorList>
            <person name="Bigi M."/>
            <person name="Bigi F."/>
            <person name="Soria M.A."/>
        </authorList>
    </citation>
    <scope>NUCLEOTIDE SEQUENCE [LARGE SCALE GENOMIC DNA]</scope>
    <source>
        <strain evidence="14 29">6548</strain>
    </source>
</reference>
<evidence type="ECO:0000313" key="4">
    <source>
        <dbReference type="EMBL" id="CKR84452.1"/>
    </source>
</evidence>
<evidence type="ECO:0000313" key="19">
    <source>
        <dbReference type="Proteomes" id="UP000039217"/>
    </source>
</evidence>
<reference evidence="13 32" key="9">
    <citation type="submission" date="2021-03" db="EMBL/GenBank/DDBJ databases">
        <title>Whole Genome Sequencing of Mycobacterium tuberculosis clinical isolates from Arunachal Pradesh, India.</title>
        <authorList>
            <person name="Singh S."/>
            <person name="Mudliar S.R."/>
            <person name="Kulsum U."/>
            <person name="Rufai S.B."/>
            <person name="Singh P.K."/>
            <person name="Umpo M."/>
            <person name="Nyori M."/>
        </authorList>
    </citation>
    <scope>NUCLEOTIDE SEQUENCE [LARGE SCALE GENOMIC DNA]</scope>
    <source>
        <strain evidence="13 32">OMICS/BPL/0142/20/SP</strain>
    </source>
</reference>
<evidence type="ECO:0000313" key="17">
    <source>
        <dbReference type="Proteomes" id="UP000038802"/>
    </source>
</evidence>
<dbReference type="EMBL" id="CNFU01000156">
    <property type="protein sequence ID" value="CKR32967.1"/>
    <property type="molecule type" value="Genomic_DNA"/>
</dbReference>
<dbReference type="Proteomes" id="UP000189452">
    <property type="component" value="Chromosome"/>
</dbReference>
<dbReference type="Proteomes" id="UP000038802">
    <property type="component" value="Unassembled WGS sequence"/>
</dbReference>
<dbReference type="EMBL" id="QTBD01000165">
    <property type="protein sequence ID" value="REQ50598.1"/>
    <property type="molecule type" value="Genomic_DNA"/>
</dbReference>
<organism evidence="12 18">
    <name type="scientific">Mycobacterium tuberculosis</name>
    <dbReference type="NCBI Taxonomy" id="1773"/>
    <lineage>
        <taxon>Bacteria</taxon>
        <taxon>Bacillati</taxon>
        <taxon>Actinomycetota</taxon>
        <taxon>Actinomycetes</taxon>
        <taxon>Mycobacteriales</taxon>
        <taxon>Mycobacteriaceae</taxon>
        <taxon>Mycobacterium</taxon>
        <taxon>Mycobacterium tuberculosis complex</taxon>
    </lineage>
</organism>
<reference evidence="14 29" key="6">
    <citation type="submission" date="2017-02" db="EMBL/GenBank/DDBJ databases">
        <title>Protein polymorphisms may explain contrasting epidemiological fitness of two variants of a multidrug-resistant Mycobacterium tuberculosis strain.</title>
        <authorList>
            <person name="Bigi M.M."/>
            <person name="Lopez B."/>
            <person name="Blanco F.C."/>
            <person name="Sasiain M.C."/>
            <person name="De La Barrera S."/>
            <person name="Ritacco V."/>
            <person name="Bigi F."/>
            <person name="Soria M.A."/>
        </authorList>
    </citation>
    <scope>NUCLEOTIDE SEQUENCE [LARGE SCALE GENOMIC DNA]</scope>
    <source>
        <strain evidence="14 29">6548</strain>
    </source>
</reference>
<dbReference type="EMBL" id="CSAJ01000592">
    <property type="protein sequence ID" value="COW92959.1"/>
    <property type="molecule type" value="Genomic_DNA"/>
</dbReference>
<protein>
    <submittedName>
        <fullName evidence="12">Uncharacterized protein</fullName>
    </submittedName>
</protein>
<proteinExistence type="predicted"/>
<dbReference type="Proteomes" id="UP000049023">
    <property type="component" value="Unassembled WGS sequence"/>
</dbReference>
<evidence type="ECO:0000313" key="2">
    <source>
        <dbReference type="EMBL" id="CFE47754.1"/>
    </source>
</evidence>
<dbReference type="EMBL" id="CFOE01000078">
    <property type="protein sequence ID" value="CFE38196.1"/>
    <property type="molecule type" value="Genomic_DNA"/>
</dbReference>
<evidence type="ECO:0000313" key="8">
    <source>
        <dbReference type="EMBL" id="COV41652.1"/>
    </source>
</evidence>
<evidence type="ECO:0000313" key="5">
    <source>
        <dbReference type="EMBL" id="CKS40129.1"/>
    </source>
</evidence>
<evidence type="ECO:0000313" key="30">
    <source>
        <dbReference type="Proteomes" id="UP000256381"/>
    </source>
</evidence>
<dbReference type="Proteomes" id="UP000050164">
    <property type="component" value="Unassembled WGS sequence"/>
</dbReference>
<dbReference type="EMBL" id="LWDQ01000001">
    <property type="protein sequence ID" value="OMH58180.1"/>
    <property type="molecule type" value="Genomic_DNA"/>
</dbReference>
<evidence type="ECO:0000313" key="18">
    <source>
        <dbReference type="Proteomes" id="UP000039021"/>
    </source>
</evidence>
<dbReference type="Proteomes" id="UP000039217">
    <property type="component" value="Unassembled WGS sequence"/>
</dbReference>
<evidence type="ECO:0000313" key="3">
    <source>
        <dbReference type="EMBL" id="CKR32967.1"/>
    </source>
</evidence>
<dbReference type="Proteomes" id="UP000039021">
    <property type="component" value="Unassembled WGS sequence"/>
</dbReference>
<dbReference type="Proteomes" id="UP000045842">
    <property type="component" value="Unassembled WGS sequence"/>
</dbReference>
<reference evidence="16 31" key="8">
    <citation type="submission" date="2018-08" db="EMBL/GenBank/DDBJ databases">
        <authorList>
            <person name="Fokvardsen B D."/>
            <person name="Norman A."/>
        </authorList>
    </citation>
    <scope>NUCLEOTIDE SEQUENCE [LARGE SCALE GENOMIC DNA]</scope>
    <source>
        <strain evidence="16 31">DKC2</strain>
    </source>
</reference>
<dbReference type="Proteomes" id="UP000046947">
    <property type="component" value="Unassembled WGS sequence"/>
</dbReference>
<dbReference type="EMBL" id="CSAD01000441">
    <property type="protein sequence ID" value="COV99520.1"/>
    <property type="molecule type" value="Genomic_DNA"/>
</dbReference>
<dbReference type="Proteomes" id="UP000048948">
    <property type="component" value="Unassembled WGS sequence"/>
</dbReference>
<dbReference type="PATRIC" id="fig|1773.206.peg.2367"/>
<evidence type="ECO:0000313" key="27">
    <source>
        <dbReference type="Proteomes" id="UP000050139"/>
    </source>
</evidence>
<evidence type="ECO:0000313" key="26">
    <source>
        <dbReference type="Proteomes" id="UP000049023"/>
    </source>
</evidence>
<evidence type="ECO:0000313" key="1">
    <source>
        <dbReference type="EMBL" id="CFE38196.1"/>
    </source>
</evidence>
<dbReference type="EMBL" id="CNGE01000092">
    <property type="protein sequence ID" value="CKR84452.1"/>
    <property type="molecule type" value="Genomic_DNA"/>
</dbReference>
<evidence type="ECO:0000313" key="13">
    <source>
        <dbReference type="EMBL" id="MBP0681569.1"/>
    </source>
</evidence>
<evidence type="ECO:0000313" key="28">
    <source>
        <dbReference type="Proteomes" id="UP000050164"/>
    </source>
</evidence>
<evidence type="ECO:0000313" key="29">
    <source>
        <dbReference type="Proteomes" id="UP000189452"/>
    </source>
</evidence>
<dbReference type="STRING" id="115862.BBG46_01735"/>
<evidence type="ECO:0000313" key="25">
    <source>
        <dbReference type="Proteomes" id="UP000048948"/>
    </source>
</evidence>